<accession>A0AC35TPH7</accession>
<protein>
    <submittedName>
        <fullName evidence="2">G_PROTEIN_RECEP_F1_2 domain-containing protein</fullName>
    </submittedName>
</protein>
<evidence type="ECO:0000313" key="1">
    <source>
        <dbReference type="Proteomes" id="UP000095286"/>
    </source>
</evidence>
<dbReference type="Proteomes" id="UP000095286">
    <property type="component" value="Unplaced"/>
</dbReference>
<organism evidence="1 2">
    <name type="scientific">Rhabditophanes sp. KR3021</name>
    <dbReference type="NCBI Taxonomy" id="114890"/>
    <lineage>
        <taxon>Eukaryota</taxon>
        <taxon>Metazoa</taxon>
        <taxon>Ecdysozoa</taxon>
        <taxon>Nematoda</taxon>
        <taxon>Chromadorea</taxon>
        <taxon>Rhabditida</taxon>
        <taxon>Tylenchina</taxon>
        <taxon>Panagrolaimomorpha</taxon>
        <taxon>Strongyloidoidea</taxon>
        <taxon>Alloionematidae</taxon>
        <taxon>Rhabditophanes</taxon>
    </lineage>
</organism>
<sequence>MEMGIPIYDLILLVFQVITFILYFGIAIIMFFNIGSKETNPPYSSFPTHFMANCISDFIIFILLELLVRCPRYGFLIEYYLKHDWVAFGYDGFIYSSVLLSIFSNFIIVMNRYFSLVHGIKYKTKWNSKVSCIIIVVQFALAFMLFFHTYFFDAPFGLSADGTYYSFQVTNWSITKVDRSIMIIVSILIIMAICVLNCLIFHNLKLPKFATAKTSAARKRNSFIIYSIAVLISLFFILGQQVMQLYAVSNFDANLKYRMTLALSYIIPASISFHPYLMLYVNLDIRNMIMCMAGNFKTRTENRTISDRGLATRTVIIR</sequence>
<dbReference type="WBParaSite" id="RSKR_0000262733.1">
    <property type="protein sequence ID" value="RSKR_0000262733.1"/>
    <property type="gene ID" value="RSKR_0000262733"/>
</dbReference>
<name>A0AC35TPH7_9BILA</name>
<reference evidence="2" key="1">
    <citation type="submission" date="2016-11" db="UniProtKB">
        <authorList>
            <consortium name="WormBaseParasite"/>
        </authorList>
    </citation>
    <scope>IDENTIFICATION</scope>
    <source>
        <strain evidence="2">KR3021</strain>
    </source>
</reference>
<evidence type="ECO:0000313" key="2">
    <source>
        <dbReference type="WBParaSite" id="RSKR_0000262733.1"/>
    </source>
</evidence>
<proteinExistence type="predicted"/>